<dbReference type="Gramene" id="OMP01907">
    <property type="protein sequence ID" value="OMP01907"/>
    <property type="gene ID" value="CCACVL1_02982"/>
</dbReference>
<organism evidence="2 3">
    <name type="scientific">Corchorus capsularis</name>
    <name type="common">Jute</name>
    <dbReference type="NCBI Taxonomy" id="210143"/>
    <lineage>
        <taxon>Eukaryota</taxon>
        <taxon>Viridiplantae</taxon>
        <taxon>Streptophyta</taxon>
        <taxon>Embryophyta</taxon>
        <taxon>Tracheophyta</taxon>
        <taxon>Spermatophyta</taxon>
        <taxon>Magnoliopsida</taxon>
        <taxon>eudicotyledons</taxon>
        <taxon>Gunneridae</taxon>
        <taxon>Pentapetalae</taxon>
        <taxon>rosids</taxon>
        <taxon>malvids</taxon>
        <taxon>Malvales</taxon>
        <taxon>Malvaceae</taxon>
        <taxon>Grewioideae</taxon>
        <taxon>Apeibeae</taxon>
        <taxon>Corchorus</taxon>
    </lineage>
</organism>
<protein>
    <submittedName>
        <fullName evidence="2">Uncharacterized protein</fullName>
    </submittedName>
</protein>
<reference evidence="2 3" key="1">
    <citation type="submission" date="2013-09" db="EMBL/GenBank/DDBJ databases">
        <title>Corchorus capsularis genome sequencing.</title>
        <authorList>
            <person name="Alam M."/>
            <person name="Haque M.S."/>
            <person name="Islam M.S."/>
            <person name="Emdad E.M."/>
            <person name="Islam M.M."/>
            <person name="Ahmed B."/>
            <person name="Halim A."/>
            <person name="Hossen Q.M.M."/>
            <person name="Hossain M.Z."/>
            <person name="Ahmed R."/>
            <person name="Khan M.M."/>
            <person name="Islam R."/>
            <person name="Rashid M.M."/>
            <person name="Khan S.A."/>
            <person name="Rahman M.S."/>
            <person name="Alam M."/>
        </authorList>
    </citation>
    <scope>NUCLEOTIDE SEQUENCE [LARGE SCALE GENOMIC DNA]</scope>
    <source>
        <strain evidence="3">cv. CVL-1</strain>
        <tissue evidence="2">Whole seedling</tissue>
    </source>
</reference>
<gene>
    <name evidence="2" type="ORF">CCACVL1_02982</name>
</gene>
<feature type="compositionally biased region" description="Basic and acidic residues" evidence="1">
    <location>
        <begin position="1"/>
        <end position="12"/>
    </location>
</feature>
<proteinExistence type="predicted"/>
<evidence type="ECO:0000313" key="2">
    <source>
        <dbReference type="EMBL" id="OMP01907.1"/>
    </source>
</evidence>
<keyword evidence="3" id="KW-1185">Reference proteome</keyword>
<accession>A0A1R3K492</accession>
<evidence type="ECO:0000256" key="1">
    <source>
        <dbReference type="SAM" id="MobiDB-lite"/>
    </source>
</evidence>
<name>A0A1R3K492_COCAP</name>
<feature type="region of interest" description="Disordered" evidence="1">
    <location>
        <begin position="1"/>
        <end position="21"/>
    </location>
</feature>
<comment type="caution">
    <text evidence="2">The sequence shown here is derived from an EMBL/GenBank/DDBJ whole genome shotgun (WGS) entry which is preliminary data.</text>
</comment>
<dbReference type="AlphaFoldDB" id="A0A1R3K492"/>
<dbReference type="Proteomes" id="UP000188268">
    <property type="component" value="Unassembled WGS sequence"/>
</dbReference>
<sequence length="21" mass="2383">MAVDHHSVDHHSGKAFSNQMF</sequence>
<dbReference type="EMBL" id="AWWV01006333">
    <property type="protein sequence ID" value="OMP01907.1"/>
    <property type="molecule type" value="Genomic_DNA"/>
</dbReference>
<evidence type="ECO:0000313" key="3">
    <source>
        <dbReference type="Proteomes" id="UP000188268"/>
    </source>
</evidence>